<dbReference type="Proteomes" id="UP000298468">
    <property type="component" value="Unassembled WGS sequence"/>
</dbReference>
<feature type="compositionally biased region" description="Low complexity" evidence="1">
    <location>
        <begin position="47"/>
        <end position="74"/>
    </location>
</feature>
<sequence>MSNFQRILNMASKALDKSGQSSANGSGNADWRAVVRAAADKVTGDSRAAAAPSTRAPQPASAARQSPAPAQPAAGVRPANPDDAAAIARYDYLLKTAQPEQLEQVHRDAFARLTPAQRDQVNADLRAELPASEHPASAAPGDLARAAARGEAHNPGFLRGLFAKSTGRGGSGALAGVGVGAVAGAGLGAAGGLLAAVAGGAVLSSVAAPILDQAAGLGVDFENLAGGLGDLTAGAEDYAGAAGDQLSELGSNVEAPALSDLASNFEIPGLGDLGRFFGRES</sequence>
<gene>
    <name evidence="2" type="ORF">E3T61_04620</name>
</gene>
<evidence type="ECO:0000313" key="3">
    <source>
        <dbReference type="Proteomes" id="UP000298468"/>
    </source>
</evidence>
<proteinExistence type="predicted"/>
<organism evidence="2 3">
    <name type="scientific">Cryobacterium lactosi</name>
    <dbReference type="NCBI Taxonomy" id="1259202"/>
    <lineage>
        <taxon>Bacteria</taxon>
        <taxon>Bacillati</taxon>
        <taxon>Actinomycetota</taxon>
        <taxon>Actinomycetes</taxon>
        <taxon>Micrococcales</taxon>
        <taxon>Microbacteriaceae</taxon>
        <taxon>Cryobacterium</taxon>
    </lineage>
</organism>
<protein>
    <submittedName>
        <fullName evidence="2">Cation-transporting ATPase</fullName>
    </submittedName>
</protein>
<reference evidence="2 3" key="1">
    <citation type="submission" date="2019-03" db="EMBL/GenBank/DDBJ databases">
        <title>Genomics of glacier-inhabiting Cryobacterium strains.</title>
        <authorList>
            <person name="Liu Q."/>
            <person name="Xin Y.-H."/>
        </authorList>
    </citation>
    <scope>NUCLEOTIDE SEQUENCE [LARGE SCALE GENOMIC DNA]</scope>
    <source>
        <strain evidence="2 3">Sr59</strain>
    </source>
</reference>
<dbReference type="EMBL" id="SOHM01000008">
    <property type="protein sequence ID" value="TFD93381.1"/>
    <property type="molecule type" value="Genomic_DNA"/>
</dbReference>
<comment type="caution">
    <text evidence="2">The sequence shown here is derived from an EMBL/GenBank/DDBJ whole genome shotgun (WGS) entry which is preliminary data.</text>
</comment>
<feature type="region of interest" description="Disordered" evidence="1">
    <location>
        <begin position="40"/>
        <end position="80"/>
    </location>
</feature>
<name>A0A4R9BY39_9MICO</name>
<evidence type="ECO:0000313" key="2">
    <source>
        <dbReference type="EMBL" id="TFD93381.1"/>
    </source>
</evidence>
<keyword evidence="3" id="KW-1185">Reference proteome</keyword>
<evidence type="ECO:0000256" key="1">
    <source>
        <dbReference type="SAM" id="MobiDB-lite"/>
    </source>
</evidence>
<dbReference type="AlphaFoldDB" id="A0A4R9BY39"/>
<dbReference type="OrthoDB" id="5520269at2"/>
<accession>A0A4R9BY39</accession>